<feature type="region of interest" description="Disordered" evidence="1">
    <location>
        <begin position="1"/>
        <end position="38"/>
    </location>
</feature>
<evidence type="ECO:0000313" key="3">
    <source>
        <dbReference type="EMBL" id="KAA6386654.1"/>
    </source>
</evidence>
<dbReference type="OrthoDB" id="10252009at2759"/>
<proteinExistence type="predicted"/>
<accession>A0A5J4QPW8</accession>
<dbReference type="EMBL" id="SNRW01044487">
    <property type="protein sequence ID" value="KAA6324006.1"/>
    <property type="molecule type" value="Genomic_DNA"/>
</dbReference>
<feature type="non-terminal residue" evidence="2">
    <location>
        <position position="88"/>
    </location>
</feature>
<dbReference type="Gene3D" id="3.90.190.10">
    <property type="entry name" value="Protein tyrosine phosphatase superfamily"/>
    <property type="match status" value="1"/>
</dbReference>
<sequence>MQPQFRTRQQPKGQGFGGGSQRQLMQMGRQRPGPPPMISEILPKRLFMSNLEAASDPNIVQSRGITHIVSVLKTRMEDQLPPTLKRLW</sequence>
<comment type="caution">
    <text evidence="2">The sequence shown here is derived from an EMBL/GenBank/DDBJ whole genome shotgun (WGS) entry which is preliminary data.</text>
</comment>
<evidence type="ECO:0000256" key="1">
    <source>
        <dbReference type="SAM" id="MobiDB-lite"/>
    </source>
</evidence>
<dbReference type="Proteomes" id="UP000324800">
    <property type="component" value="Unassembled WGS sequence"/>
</dbReference>
<name>A0A5J4QPW8_9EUKA</name>
<dbReference type="InterPro" id="IPR029021">
    <property type="entry name" value="Prot-tyrosine_phosphatase-like"/>
</dbReference>
<evidence type="ECO:0000313" key="2">
    <source>
        <dbReference type="EMBL" id="KAA6324006.1"/>
    </source>
</evidence>
<organism evidence="2 4">
    <name type="scientific">Streblomastix strix</name>
    <dbReference type="NCBI Taxonomy" id="222440"/>
    <lineage>
        <taxon>Eukaryota</taxon>
        <taxon>Metamonada</taxon>
        <taxon>Preaxostyla</taxon>
        <taxon>Oxymonadida</taxon>
        <taxon>Streblomastigidae</taxon>
        <taxon>Streblomastix</taxon>
    </lineage>
</organism>
<feature type="compositionally biased region" description="Polar residues" evidence="1">
    <location>
        <begin position="1"/>
        <end position="12"/>
    </location>
</feature>
<evidence type="ECO:0000313" key="4">
    <source>
        <dbReference type="Proteomes" id="UP000324800"/>
    </source>
</evidence>
<gene>
    <name evidence="3" type="ORF">EZS28_017817</name>
    <name evidence="2" type="ORF">EZS28_054244</name>
</gene>
<dbReference type="AlphaFoldDB" id="A0A5J4QPW8"/>
<protein>
    <submittedName>
        <fullName evidence="2">Uncharacterized protein</fullName>
    </submittedName>
</protein>
<reference evidence="2 4" key="1">
    <citation type="submission" date="2019-03" db="EMBL/GenBank/DDBJ databases">
        <title>Single cell metagenomics reveals metabolic interactions within the superorganism composed of flagellate Streblomastix strix and complex community of Bacteroidetes bacteria on its surface.</title>
        <authorList>
            <person name="Treitli S.C."/>
            <person name="Kolisko M."/>
            <person name="Husnik F."/>
            <person name="Keeling P."/>
            <person name="Hampl V."/>
        </authorList>
    </citation>
    <scope>NUCLEOTIDE SEQUENCE [LARGE SCALE GENOMIC DNA]</scope>
    <source>
        <strain evidence="2">ST1C</strain>
    </source>
</reference>
<dbReference type="EMBL" id="SNRW01004707">
    <property type="protein sequence ID" value="KAA6386654.1"/>
    <property type="molecule type" value="Genomic_DNA"/>
</dbReference>